<comment type="caution">
    <text evidence="2">The sequence shown here is derived from an EMBL/GenBank/DDBJ whole genome shotgun (WGS) entry which is preliminary data.</text>
</comment>
<dbReference type="InterPro" id="IPR005509">
    <property type="entry name" value="AfsA_hotdog_dom"/>
</dbReference>
<dbReference type="EMBL" id="JBIRUI010000006">
    <property type="protein sequence ID" value="MFI1714922.1"/>
    <property type="molecule type" value="Genomic_DNA"/>
</dbReference>
<sequence length="313" mass="34314">MKTTTIGEGSIQLPSGPFPASLAQLHRAREADAFPVSWTRTRDDHYSVLAHWPGEHPYFIPVHGHRYDPLLVTETMRQATLLVLHAGYGVPMGHHFLLAELQFTCRMNRLAIDDGPGEVEVQVVCSDVERARGHVSRLRVDMVVRRAGSTVATGVILGRIVGPEAYRRIRGDRGVPGFEVPRTPPVTASLVGRSRPQDVLLSPTPQDRLWQLRVDTGHPVLFQGEKDHVPGMLLLEAARQAAELATPSRPFVPSSGRMSFQRYAEFGTPCWIRAHVLPASRAGTTGITITGSQDDGAVFLAELSPALPPADER</sequence>
<dbReference type="RefSeq" id="WP_398709542.1">
    <property type="nucleotide sequence ID" value="NZ_JBIRUI010000006.1"/>
</dbReference>
<reference evidence="2 3" key="1">
    <citation type="submission" date="2024-10" db="EMBL/GenBank/DDBJ databases">
        <title>The Natural Products Discovery Center: Release of the First 8490 Sequenced Strains for Exploring Actinobacteria Biosynthetic Diversity.</title>
        <authorList>
            <person name="Kalkreuter E."/>
            <person name="Kautsar S.A."/>
            <person name="Yang D."/>
            <person name="Bader C.D."/>
            <person name="Teijaro C.N."/>
            <person name="Fluegel L."/>
            <person name="Davis C.M."/>
            <person name="Simpson J.R."/>
            <person name="Lauterbach L."/>
            <person name="Steele A.D."/>
            <person name="Gui C."/>
            <person name="Meng S."/>
            <person name="Li G."/>
            <person name="Viehrig K."/>
            <person name="Ye F."/>
            <person name="Su P."/>
            <person name="Kiefer A.F."/>
            <person name="Nichols A."/>
            <person name="Cepeda A.J."/>
            <person name="Yan W."/>
            <person name="Fan B."/>
            <person name="Jiang Y."/>
            <person name="Adhikari A."/>
            <person name="Zheng C.-J."/>
            <person name="Schuster L."/>
            <person name="Cowan T.M."/>
            <person name="Smanski M.J."/>
            <person name="Chevrette M.G."/>
            <person name="De Carvalho L.P.S."/>
            <person name="Shen B."/>
        </authorList>
    </citation>
    <scope>NUCLEOTIDE SEQUENCE [LARGE SCALE GENOMIC DNA]</scope>
    <source>
        <strain evidence="2 3">NPDC020602</strain>
    </source>
</reference>
<evidence type="ECO:0000313" key="3">
    <source>
        <dbReference type="Proteomes" id="UP001611339"/>
    </source>
</evidence>
<evidence type="ECO:0000313" key="2">
    <source>
        <dbReference type="EMBL" id="MFI1714922.1"/>
    </source>
</evidence>
<dbReference type="InterPro" id="IPR047757">
    <property type="entry name" value="AfsA-like"/>
</dbReference>
<dbReference type="NCBIfam" id="NF041195">
    <property type="entry name" value="ScbA_BarX_GamBu"/>
    <property type="match status" value="1"/>
</dbReference>
<gene>
    <name evidence="2" type="ORF">ACH407_15305</name>
</gene>
<feature type="domain" description="A-factor biosynthesis hotdog" evidence="1">
    <location>
        <begin position="26"/>
        <end position="158"/>
    </location>
</feature>
<evidence type="ECO:0000259" key="1">
    <source>
        <dbReference type="Pfam" id="PF03756"/>
    </source>
</evidence>
<dbReference type="Pfam" id="PF03756">
    <property type="entry name" value="AfsA"/>
    <property type="match status" value="2"/>
</dbReference>
<organism evidence="2 3">
    <name type="scientific">Streptomyces litmocidini</name>
    <dbReference type="NCBI Taxonomy" id="67318"/>
    <lineage>
        <taxon>Bacteria</taxon>
        <taxon>Bacillati</taxon>
        <taxon>Actinomycetota</taxon>
        <taxon>Actinomycetes</taxon>
        <taxon>Kitasatosporales</taxon>
        <taxon>Streptomycetaceae</taxon>
        <taxon>Streptomyces</taxon>
    </lineage>
</organism>
<feature type="domain" description="A-factor biosynthesis hotdog" evidence="1">
    <location>
        <begin position="190"/>
        <end position="275"/>
    </location>
</feature>
<protein>
    <submittedName>
        <fullName evidence="2">ScbA/BarX family gamma-butyrolactone biosynthesis protein</fullName>
    </submittedName>
</protein>
<name>A0ABW7U5L4_9ACTN</name>
<dbReference type="Proteomes" id="UP001611339">
    <property type="component" value="Unassembled WGS sequence"/>
</dbReference>
<accession>A0ABW7U5L4</accession>
<proteinExistence type="predicted"/>
<keyword evidence="3" id="KW-1185">Reference proteome</keyword>